<dbReference type="PROSITE" id="PS50157">
    <property type="entry name" value="ZINC_FINGER_C2H2_2"/>
    <property type="match status" value="3"/>
</dbReference>
<feature type="domain" description="ZAD" evidence="8">
    <location>
        <begin position="13"/>
        <end position="88"/>
    </location>
</feature>
<evidence type="ECO:0000256" key="6">
    <source>
        <dbReference type="PROSITE-ProRule" id="PRU01263"/>
    </source>
</evidence>
<feature type="domain" description="C2H2-type" evidence="7">
    <location>
        <begin position="304"/>
        <end position="327"/>
    </location>
</feature>
<dbReference type="Pfam" id="PF07776">
    <property type="entry name" value="zf-AD"/>
    <property type="match status" value="1"/>
</dbReference>
<dbReference type="InterPro" id="IPR036236">
    <property type="entry name" value="Znf_C2H2_sf"/>
</dbReference>
<evidence type="ECO:0000256" key="5">
    <source>
        <dbReference type="PROSITE-ProRule" id="PRU00042"/>
    </source>
</evidence>
<accession>A0A5E4NEJ6</accession>
<dbReference type="PROSITE" id="PS00028">
    <property type="entry name" value="ZINC_FINGER_C2H2_1"/>
    <property type="match status" value="4"/>
</dbReference>
<keyword evidence="3 5" id="KW-0863">Zinc-finger</keyword>
<feature type="binding site" evidence="6">
    <location>
        <position position="61"/>
    </location>
    <ligand>
        <name>Zn(2+)</name>
        <dbReference type="ChEBI" id="CHEBI:29105"/>
    </ligand>
</feature>
<dbReference type="InterPro" id="IPR012934">
    <property type="entry name" value="Znf_AD"/>
</dbReference>
<dbReference type="Gene3D" id="3.40.1800.20">
    <property type="match status" value="1"/>
</dbReference>
<keyword evidence="2" id="KW-0677">Repeat</keyword>
<evidence type="ECO:0000256" key="1">
    <source>
        <dbReference type="ARBA" id="ARBA00022723"/>
    </source>
</evidence>
<sequence length="449" mass="51142">MEEHFDDEKDESNVCRLCLGSANVTVHIGHHSVKSTSIVEKIHYCTSLVVKVGDGFPQNICTTCADNLDLTYNFKSKAISSDLELSKNVHRDAHFTYTQVSDDPLNMTYKLDLEDQDTSKDLVDSCVYNIVDGDELQIEQVNITTDEPKSLLTMLTKPINDNESTISVIINNESQTSKVIINESNDDLNKCYDTSANNKMKNVAADIKRNQIKTSLNDENIKSKKKKTDNNADNDKPLLIVKNGKVVYICNICDYEADSMAFLLSHRTRTHFDTGSFKCTECLTYHKTAGLLKRHMSLYHDVTHVCKYCDKRFASKLSLDRHVNCTHNITPLEFQCVKCNAYFDTIDKMENHLVVHYINHSSTFSCNHCDRKFSTYAAKNKHIDLEHMVEIECDICHVVLPNKEAMDKHTISVHPPKKKGNQMYACTTCGQYFSSIKDILIHRETHTSK</sequence>
<dbReference type="OrthoDB" id="6599616at2759"/>
<dbReference type="SUPFAM" id="SSF57716">
    <property type="entry name" value="Glucocorticoid receptor-like (DNA-binding domain)"/>
    <property type="match status" value="1"/>
</dbReference>
<dbReference type="GO" id="GO:0005634">
    <property type="term" value="C:nucleus"/>
    <property type="evidence" value="ECO:0007669"/>
    <property type="project" value="InterPro"/>
</dbReference>
<evidence type="ECO:0000259" key="8">
    <source>
        <dbReference type="PROSITE" id="PS51915"/>
    </source>
</evidence>
<evidence type="ECO:0000259" key="7">
    <source>
        <dbReference type="PROSITE" id="PS50157"/>
    </source>
</evidence>
<dbReference type="SMART" id="SM00868">
    <property type="entry name" value="zf-AD"/>
    <property type="match status" value="1"/>
</dbReference>
<dbReference type="EMBL" id="CABPRJ010001921">
    <property type="protein sequence ID" value="VVC41587.1"/>
    <property type="molecule type" value="Genomic_DNA"/>
</dbReference>
<feature type="domain" description="C2H2-type" evidence="7">
    <location>
        <begin position="364"/>
        <end position="392"/>
    </location>
</feature>
<gene>
    <name evidence="9" type="ORF">CINCED_3A020509</name>
</gene>
<feature type="domain" description="C2H2-type" evidence="7">
    <location>
        <begin position="424"/>
        <end position="449"/>
    </location>
</feature>
<evidence type="ECO:0000256" key="2">
    <source>
        <dbReference type="ARBA" id="ARBA00022737"/>
    </source>
</evidence>
<reference evidence="9 10" key="1">
    <citation type="submission" date="2019-08" db="EMBL/GenBank/DDBJ databases">
        <authorList>
            <person name="Alioto T."/>
            <person name="Alioto T."/>
            <person name="Gomez Garrido J."/>
        </authorList>
    </citation>
    <scope>NUCLEOTIDE SEQUENCE [LARGE SCALE GENOMIC DNA]</scope>
</reference>
<protein>
    <submittedName>
        <fullName evidence="9">Zinc finger C2H2-type,Zinc finger, AD-type</fullName>
    </submittedName>
</protein>
<name>A0A5E4NEJ6_9HEMI</name>
<proteinExistence type="predicted"/>
<keyword evidence="1 6" id="KW-0479">Metal-binding</keyword>
<feature type="binding site" evidence="6">
    <location>
        <position position="64"/>
    </location>
    <ligand>
        <name>Zn(2+)</name>
        <dbReference type="ChEBI" id="CHEBI:29105"/>
    </ligand>
</feature>
<dbReference type="InterPro" id="IPR013087">
    <property type="entry name" value="Znf_C2H2_type"/>
</dbReference>
<evidence type="ECO:0000313" key="10">
    <source>
        <dbReference type="Proteomes" id="UP000325440"/>
    </source>
</evidence>
<dbReference type="SMART" id="SM00355">
    <property type="entry name" value="ZnF_C2H2"/>
    <property type="match status" value="7"/>
</dbReference>
<organism evidence="9 10">
    <name type="scientific">Cinara cedri</name>
    <dbReference type="NCBI Taxonomy" id="506608"/>
    <lineage>
        <taxon>Eukaryota</taxon>
        <taxon>Metazoa</taxon>
        <taxon>Ecdysozoa</taxon>
        <taxon>Arthropoda</taxon>
        <taxon>Hexapoda</taxon>
        <taxon>Insecta</taxon>
        <taxon>Pterygota</taxon>
        <taxon>Neoptera</taxon>
        <taxon>Paraneoptera</taxon>
        <taxon>Hemiptera</taxon>
        <taxon>Sternorrhyncha</taxon>
        <taxon>Aphidomorpha</taxon>
        <taxon>Aphidoidea</taxon>
        <taxon>Aphididae</taxon>
        <taxon>Lachninae</taxon>
        <taxon>Cinara</taxon>
    </lineage>
</organism>
<evidence type="ECO:0000256" key="4">
    <source>
        <dbReference type="ARBA" id="ARBA00022833"/>
    </source>
</evidence>
<feature type="binding site" evidence="6">
    <location>
        <position position="15"/>
    </location>
    <ligand>
        <name>Zn(2+)</name>
        <dbReference type="ChEBI" id="CHEBI:29105"/>
    </ligand>
</feature>
<dbReference type="GO" id="GO:0008270">
    <property type="term" value="F:zinc ion binding"/>
    <property type="evidence" value="ECO:0007669"/>
    <property type="project" value="UniProtKB-UniRule"/>
</dbReference>
<evidence type="ECO:0000256" key="3">
    <source>
        <dbReference type="ARBA" id="ARBA00022771"/>
    </source>
</evidence>
<dbReference type="Gene3D" id="3.30.160.60">
    <property type="entry name" value="Classic Zinc Finger"/>
    <property type="match status" value="3"/>
</dbReference>
<dbReference type="PROSITE" id="PS51915">
    <property type="entry name" value="ZAD"/>
    <property type="match status" value="1"/>
</dbReference>
<feature type="binding site" evidence="6">
    <location>
        <position position="18"/>
    </location>
    <ligand>
        <name>Zn(2+)</name>
        <dbReference type="ChEBI" id="CHEBI:29105"/>
    </ligand>
</feature>
<keyword evidence="4 6" id="KW-0862">Zinc</keyword>
<dbReference type="AlphaFoldDB" id="A0A5E4NEJ6"/>
<dbReference type="Proteomes" id="UP000325440">
    <property type="component" value="Unassembled WGS sequence"/>
</dbReference>
<evidence type="ECO:0000313" key="9">
    <source>
        <dbReference type="EMBL" id="VVC41587.1"/>
    </source>
</evidence>
<keyword evidence="10" id="KW-1185">Reference proteome</keyword>
<dbReference type="PANTHER" id="PTHR24379">
    <property type="entry name" value="KRAB AND ZINC FINGER DOMAIN-CONTAINING"/>
    <property type="match status" value="1"/>
</dbReference>
<dbReference type="SUPFAM" id="SSF57667">
    <property type="entry name" value="beta-beta-alpha zinc fingers"/>
    <property type="match status" value="2"/>
</dbReference>
<dbReference type="PANTHER" id="PTHR24379:SF121">
    <property type="entry name" value="C2H2-TYPE DOMAIN-CONTAINING PROTEIN"/>
    <property type="match status" value="1"/>
</dbReference>